<sequence length="55" mass="6394">MTGEGITSDRPPSEYRDDRRMNIEVGRRTSIEVRPVNFESDRLTDIEVAVKQKSR</sequence>
<name>A0A0M3HZ26_ASCLU</name>
<proteinExistence type="predicted"/>
<dbReference type="WBParaSite" id="ALUE_0000886701-mRNA-1">
    <property type="protein sequence ID" value="ALUE_0000886701-mRNA-1"/>
    <property type="gene ID" value="ALUE_0000886701"/>
</dbReference>
<reference evidence="3" key="1">
    <citation type="submission" date="2017-02" db="UniProtKB">
        <authorList>
            <consortium name="WormBaseParasite"/>
        </authorList>
    </citation>
    <scope>IDENTIFICATION</scope>
</reference>
<evidence type="ECO:0000313" key="3">
    <source>
        <dbReference type="WBParaSite" id="ALUE_0000886701-mRNA-1"/>
    </source>
</evidence>
<dbReference type="AlphaFoldDB" id="A0A0M3HZ26"/>
<evidence type="ECO:0000313" key="2">
    <source>
        <dbReference type="Proteomes" id="UP000036681"/>
    </source>
</evidence>
<accession>A0A0M3HZ26</accession>
<evidence type="ECO:0000256" key="1">
    <source>
        <dbReference type="SAM" id="MobiDB-lite"/>
    </source>
</evidence>
<dbReference type="Proteomes" id="UP000036681">
    <property type="component" value="Unplaced"/>
</dbReference>
<feature type="compositionally biased region" description="Basic and acidic residues" evidence="1">
    <location>
        <begin position="11"/>
        <end position="20"/>
    </location>
</feature>
<protein>
    <submittedName>
        <fullName evidence="3">SHSP domain-containing protein</fullName>
    </submittedName>
</protein>
<feature type="region of interest" description="Disordered" evidence="1">
    <location>
        <begin position="1"/>
        <end position="20"/>
    </location>
</feature>
<organism evidence="2 3">
    <name type="scientific">Ascaris lumbricoides</name>
    <name type="common">Giant roundworm</name>
    <dbReference type="NCBI Taxonomy" id="6252"/>
    <lineage>
        <taxon>Eukaryota</taxon>
        <taxon>Metazoa</taxon>
        <taxon>Ecdysozoa</taxon>
        <taxon>Nematoda</taxon>
        <taxon>Chromadorea</taxon>
        <taxon>Rhabditida</taxon>
        <taxon>Spirurina</taxon>
        <taxon>Ascaridomorpha</taxon>
        <taxon>Ascaridoidea</taxon>
        <taxon>Ascarididae</taxon>
        <taxon>Ascaris</taxon>
    </lineage>
</organism>
<keyword evidence="2" id="KW-1185">Reference proteome</keyword>